<evidence type="ECO:0000256" key="8">
    <source>
        <dbReference type="HAMAP-Rule" id="MF_00615"/>
    </source>
</evidence>
<dbReference type="SMART" id="SM00659">
    <property type="entry name" value="RPOLCX"/>
    <property type="match status" value="1"/>
</dbReference>
<keyword evidence="7 8" id="KW-0804">Transcription</keyword>
<keyword evidence="1 8" id="KW-0240">DNA-directed RNA polymerase</keyword>
<comment type="subcellular location">
    <subcellularLocation>
        <location evidence="8">Cytoplasm</location>
    </subcellularLocation>
</comment>
<keyword evidence="5 8" id="KW-0479">Metal-binding</keyword>
<evidence type="ECO:0000313" key="9">
    <source>
        <dbReference type="EMBL" id="HIP16962.1"/>
    </source>
</evidence>
<comment type="subunit">
    <text evidence="8">Part of the RNA polymerase complex.</text>
</comment>
<dbReference type="GO" id="GO:0005737">
    <property type="term" value="C:cytoplasm"/>
    <property type="evidence" value="ECO:0007669"/>
    <property type="project" value="UniProtKB-SubCell"/>
</dbReference>
<evidence type="ECO:0000256" key="4">
    <source>
        <dbReference type="ARBA" id="ARBA00022695"/>
    </source>
</evidence>
<evidence type="ECO:0000256" key="2">
    <source>
        <dbReference type="ARBA" id="ARBA00022490"/>
    </source>
</evidence>
<accession>A0A833DRR3</accession>
<dbReference type="InterPro" id="IPR006591">
    <property type="entry name" value="RNAP_P/RPABC4"/>
</dbReference>
<evidence type="ECO:0000256" key="6">
    <source>
        <dbReference type="ARBA" id="ARBA00022833"/>
    </source>
</evidence>
<dbReference type="GO" id="GO:0006351">
    <property type="term" value="P:DNA-templated transcription"/>
    <property type="evidence" value="ECO:0007669"/>
    <property type="project" value="UniProtKB-UniRule"/>
</dbReference>
<dbReference type="Proteomes" id="UP000605144">
    <property type="component" value="Unassembled WGS sequence"/>
</dbReference>
<comment type="caution">
    <text evidence="9">The sequence shown here is derived from an EMBL/GenBank/DDBJ whole genome shotgun (WGS) entry which is preliminary data.</text>
</comment>
<keyword evidence="3 8" id="KW-0808">Transferase</keyword>
<feature type="binding site" evidence="8">
    <location>
        <position position="9"/>
    </location>
    <ligand>
        <name>Zn(2+)</name>
        <dbReference type="ChEBI" id="CHEBI:29105"/>
    </ligand>
</feature>
<dbReference type="GO" id="GO:0008270">
    <property type="term" value="F:zinc ion binding"/>
    <property type="evidence" value="ECO:0007669"/>
    <property type="project" value="UniProtKB-UniRule"/>
</dbReference>
<dbReference type="SUPFAM" id="SSF63393">
    <property type="entry name" value="RNA polymerase subunits"/>
    <property type="match status" value="1"/>
</dbReference>
<evidence type="ECO:0000256" key="1">
    <source>
        <dbReference type="ARBA" id="ARBA00022478"/>
    </source>
</evidence>
<feature type="binding site" evidence="8">
    <location>
        <position position="24"/>
    </location>
    <ligand>
        <name>Zn(2+)</name>
        <dbReference type="ChEBI" id="CHEBI:29105"/>
    </ligand>
</feature>
<keyword evidence="6 8" id="KW-0862">Zinc</keyword>
<gene>
    <name evidence="8" type="primary">rpo12</name>
    <name evidence="8" type="synonym">rpoP</name>
    <name evidence="9" type="ORF">EYG76_01480</name>
</gene>
<comment type="similarity">
    <text evidence="8">Belongs to the archaeal Rpo12/eukaryotic RPC10 RNA polymerase subunit family.</text>
</comment>
<proteinExistence type="inferred from homology"/>
<comment type="catalytic activity">
    <reaction evidence="8">
        <text>RNA(n) + a ribonucleoside 5'-triphosphate = RNA(n+1) + diphosphate</text>
        <dbReference type="Rhea" id="RHEA:21248"/>
        <dbReference type="Rhea" id="RHEA-COMP:14527"/>
        <dbReference type="Rhea" id="RHEA-COMP:17342"/>
        <dbReference type="ChEBI" id="CHEBI:33019"/>
        <dbReference type="ChEBI" id="CHEBI:61557"/>
        <dbReference type="ChEBI" id="CHEBI:140395"/>
        <dbReference type="EC" id="2.7.7.6"/>
    </reaction>
</comment>
<dbReference type="EC" id="2.7.7.6" evidence="8"/>
<keyword evidence="2 8" id="KW-0963">Cytoplasm</keyword>
<evidence type="ECO:0000256" key="3">
    <source>
        <dbReference type="ARBA" id="ARBA00022679"/>
    </source>
</evidence>
<keyword evidence="4 8" id="KW-0548">Nucleotidyltransferase</keyword>
<dbReference type="GO" id="GO:0000428">
    <property type="term" value="C:DNA-directed RNA polymerase complex"/>
    <property type="evidence" value="ECO:0007669"/>
    <property type="project" value="UniProtKB-KW"/>
</dbReference>
<protein>
    <recommendedName>
        <fullName evidence="8">DNA-directed RNA polymerase subunit Rpo12</fullName>
        <ecNumber evidence="8">2.7.7.6</ecNumber>
    </recommendedName>
    <alternativeName>
        <fullName evidence="8">DNA-directed RNA polymerase subunit P</fullName>
    </alternativeName>
</protein>
<dbReference type="InterPro" id="IPR029040">
    <property type="entry name" value="RPABC4/Spt4"/>
</dbReference>
<dbReference type="EMBL" id="DQSV01000030">
    <property type="protein sequence ID" value="HIP16962.1"/>
    <property type="molecule type" value="Genomic_DNA"/>
</dbReference>
<evidence type="ECO:0000256" key="5">
    <source>
        <dbReference type="ARBA" id="ARBA00022723"/>
    </source>
</evidence>
<dbReference type="InterPro" id="IPR023464">
    <property type="entry name" value="Rpo12"/>
</dbReference>
<dbReference type="AlphaFoldDB" id="A0A833DRR3"/>
<reference evidence="9" key="1">
    <citation type="journal article" date="2020" name="ISME J.">
        <title>Gammaproteobacteria mediating utilization of methyl-, sulfur- and petroleum organic compounds in deep ocean hydrothermal plumes.</title>
        <authorList>
            <person name="Zhou Z."/>
            <person name="Liu Y."/>
            <person name="Pan J."/>
            <person name="Cron B.R."/>
            <person name="Toner B.M."/>
            <person name="Anantharaman K."/>
            <person name="Breier J.A."/>
            <person name="Dick G.J."/>
            <person name="Li M."/>
        </authorList>
    </citation>
    <scope>NUCLEOTIDE SEQUENCE</scope>
    <source>
        <strain evidence="9">SZUA-1385</strain>
    </source>
</reference>
<name>A0A833DRR3_9EURY</name>
<evidence type="ECO:0000256" key="7">
    <source>
        <dbReference type="ARBA" id="ARBA00023163"/>
    </source>
</evidence>
<dbReference type="HAMAP" id="MF_00615">
    <property type="entry name" value="RNApol_arch_Rpo12"/>
    <property type="match status" value="1"/>
</dbReference>
<dbReference type="NCBIfam" id="NF001608">
    <property type="entry name" value="PRK00398.1-6"/>
    <property type="match status" value="1"/>
</dbReference>
<organism evidence="9 10">
    <name type="scientific">Methanothermococcus okinawensis</name>
    <dbReference type="NCBI Taxonomy" id="155863"/>
    <lineage>
        <taxon>Archaea</taxon>
        <taxon>Methanobacteriati</taxon>
        <taxon>Methanobacteriota</taxon>
        <taxon>Methanomada group</taxon>
        <taxon>Methanococci</taxon>
        <taxon>Methanococcales</taxon>
        <taxon>Methanococcaceae</taxon>
        <taxon>Methanothermococcus</taxon>
    </lineage>
</organism>
<dbReference type="GO" id="GO:0003899">
    <property type="term" value="F:DNA-directed RNA polymerase activity"/>
    <property type="evidence" value="ECO:0007669"/>
    <property type="project" value="UniProtKB-UniRule"/>
</dbReference>
<dbReference type="GO" id="GO:0003677">
    <property type="term" value="F:DNA binding"/>
    <property type="evidence" value="ECO:0007669"/>
    <property type="project" value="InterPro"/>
</dbReference>
<feature type="binding site" evidence="8">
    <location>
        <position position="27"/>
    </location>
    <ligand>
        <name>Zn(2+)</name>
        <dbReference type="ChEBI" id="CHEBI:29105"/>
    </ligand>
</feature>
<comment type="cofactor">
    <cofactor evidence="8">
        <name>Zn(2+)</name>
        <dbReference type="ChEBI" id="CHEBI:29105"/>
    </cofactor>
    <text evidence="8">Binds 1 zinc ion.</text>
</comment>
<evidence type="ECO:0000313" key="10">
    <source>
        <dbReference type="Proteomes" id="UP000605144"/>
    </source>
</evidence>
<comment type="function">
    <text evidence="8">DNA-dependent RNA polymerase (RNAP) catalyzes the transcription of DNA into RNA using the four ribonucleoside triphosphates as substrates.</text>
</comment>
<sequence>MAEYKCSKCNRIIYSDELSLKAKCPHCSNKILIKLRPKVVKKIIAR</sequence>
<dbReference type="Gene3D" id="2.20.28.30">
    <property type="entry name" value="RNA polymerase ii, chain L"/>
    <property type="match status" value="1"/>
</dbReference>